<keyword evidence="8" id="KW-0539">Nucleus</keyword>
<dbReference type="Gene3D" id="3.30.460.10">
    <property type="entry name" value="Beta Polymerase, domain 2"/>
    <property type="match status" value="1"/>
</dbReference>
<dbReference type="InterPro" id="IPR036236">
    <property type="entry name" value="Znf_C2H2_sf"/>
</dbReference>
<keyword evidence="5" id="KW-0808">Transferase</keyword>
<protein>
    <recommendedName>
        <fullName evidence="3">polynucleotide adenylyltransferase</fullName>
        <ecNumber evidence="3">2.7.7.19</ecNumber>
    </recommendedName>
</protein>
<keyword evidence="7" id="KW-0067">ATP-binding</keyword>
<keyword evidence="9" id="KW-0479">Metal-binding</keyword>
<dbReference type="SUPFAM" id="SSF55003">
    <property type="entry name" value="PAP/Archaeal CCA-adding enzyme, C-terminal domain"/>
    <property type="match status" value="1"/>
</dbReference>
<comment type="similarity">
    <text evidence="2">Belongs to the poly(A) polymerase family.</text>
</comment>
<dbReference type="SUPFAM" id="SSF56219">
    <property type="entry name" value="DNase I-like"/>
    <property type="match status" value="1"/>
</dbReference>
<dbReference type="Gene3D" id="3.90.1140.10">
    <property type="entry name" value="Cyclic phosphodiesterase"/>
    <property type="match status" value="1"/>
</dbReference>
<keyword evidence="4" id="KW-0507">mRNA processing</keyword>
<dbReference type="PROSITE" id="PS00028">
    <property type="entry name" value="ZINC_FINGER_C2H2_1"/>
    <property type="match status" value="1"/>
</dbReference>
<dbReference type="InterPro" id="IPR040459">
    <property type="entry name" value="MJ1316"/>
</dbReference>
<feature type="region of interest" description="Disordered" evidence="10">
    <location>
        <begin position="487"/>
        <end position="511"/>
    </location>
</feature>
<comment type="subcellular location">
    <subcellularLocation>
        <location evidence="1">Nucleus</location>
    </subcellularLocation>
</comment>
<keyword evidence="6" id="KW-0547">Nucleotide-binding</keyword>
<dbReference type="Gene3D" id="3.30.160.60">
    <property type="entry name" value="Classic Zinc Finger"/>
    <property type="match status" value="2"/>
</dbReference>
<dbReference type="PROSITE" id="PS50157">
    <property type="entry name" value="ZINC_FINGER_C2H2_2"/>
    <property type="match status" value="2"/>
</dbReference>
<evidence type="ECO:0000256" key="5">
    <source>
        <dbReference type="ARBA" id="ARBA00022679"/>
    </source>
</evidence>
<dbReference type="Pfam" id="PF13563">
    <property type="entry name" value="2_5_RNA_ligase2"/>
    <property type="match status" value="1"/>
</dbReference>
<dbReference type="InterPro" id="IPR013087">
    <property type="entry name" value="Znf_C2H2_type"/>
</dbReference>
<feature type="domain" description="C2H2-type" evidence="11">
    <location>
        <begin position="1351"/>
        <end position="1373"/>
    </location>
</feature>
<dbReference type="Pfam" id="PF04457">
    <property type="entry name" value="MJ1316"/>
    <property type="match status" value="1"/>
</dbReference>
<dbReference type="InterPro" id="IPR036691">
    <property type="entry name" value="Endo/exonu/phosph_ase_sf"/>
</dbReference>
<evidence type="ECO:0000256" key="1">
    <source>
        <dbReference type="ARBA" id="ARBA00004123"/>
    </source>
</evidence>
<evidence type="ECO:0000256" key="8">
    <source>
        <dbReference type="ARBA" id="ARBA00023242"/>
    </source>
</evidence>
<dbReference type="InterPro" id="IPR011068">
    <property type="entry name" value="NuclTrfase_I-like_C"/>
</dbReference>
<evidence type="ECO:0000256" key="4">
    <source>
        <dbReference type="ARBA" id="ARBA00022664"/>
    </source>
</evidence>
<evidence type="ECO:0000259" key="11">
    <source>
        <dbReference type="PROSITE" id="PS50157"/>
    </source>
</evidence>
<organism evidence="12 13">
    <name type="scientific">Seiridium cardinale</name>
    <dbReference type="NCBI Taxonomy" id="138064"/>
    <lineage>
        <taxon>Eukaryota</taxon>
        <taxon>Fungi</taxon>
        <taxon>Dikarya</taxon>
        <taxon>Ascomycota</taxon>
        <taxon>Pezizomycotina</taxon>
        <taxon>Sordariomycetes</taxon>
        <taxon>Xylariomycetidae</taxon>
        <taxon>Amphisphaeriales</taxon>
        <taxon>Sporocadaceae</taxon>
        <taxon>Seiridium</taxon>
    </lineage>
</organism>
<feature type="region of interest" description="Disordered" evidence="10">
    <location>
        <begin position="1089"/>
        <end position="1116"/>
    </location>
</feature>
<evidence type="ECO:0000256" key="3">
    <source>
        <dbReference type="ARBA" id="ARBA00012388"/>
    </source>
</evidence>
<evidence type="ECO:0000256" key="9">
    <source>
        <dbReference type="PROSITE-ProRule" id="PRU00042"/>
    </source>
</evidence>
<keyword evidence="9" id="KW-0862">Zinc</keyword>
<dbReference type="Pfam" id="PF00096">
    <property type="entry name" value="zf-C2H2"/>
    <property type="match status" value="1"/>
</dbReference>
<gene>
    <name evidence="12" type="ORF">SCAR479_06655</name>
</gene>
<dbReference type="InterPro" id="IPR007012">
    <property type="entry name" value="PolA_pol_cen_dom"/>
</dbReference>
<dbReference type="EMBL" id="JARVKM010000026">
    <property type="protein sequence ID" value="KAK9776610.1"/>
    <property type="molecule type" value="Genomic_DNA"/>
</dbReference>
<dbReference type="SMART" id="SM00355">
    <property type="entry name" value="ZnF_C2H2"/>
    <property type="match status" value="5"/>
</dbReference>
<dbReference type="SUPFAM" id="SSF81631">
    <property type="entry name" value="PAP/OAS1 substrate-binding domain"/>
    <property type="match status" value="1"/>
</dbReference>
<feature type="compositionally biased region" description="Basic and acidic residues" evidence="10">
    <location>
        <begin position="487"/>
        <end position="498"/>
    </location>
</feature>
<keyword evidence="9" id="KW-0863">Zinc-finger</keyword>
<dbReference type="SUPFAM" id="SSF81301">
    <property type="entry name" value="Nucleotidyltransferase"/>
    <property type="match status" value="1"/>
</dbReference>
<accession>A0ABR2XS24</accession>
<feature type="domain" description="C2H2-type" evidence="11">
    <location>
        <begin position="1289"/>
        <end position="1313"/>
    </location>
</feature>
<evidence type="ECO:0000256" key="2">
    <source>
        <dbReference type="ARBA" id="ARBA00010912"/>
    </source>
</evidence>
<dbReference type="InterPro" id="IPR043519">
    <property type="entry name" value="NT_sf"/>
</dbReference>
<dbReference type="EC" id="2.7.7.19" evidence="3"/>
<comment type="caution">
    <text evidence="12">The sequence shown here is derived from an EMBL/GenBank/DDBJ whole genome shotgun (WGS) entry which is preliminary data.</text>
</comment>
<evidence type="ECO:0000313" key="13">
    <source>
        <dbReference type="Proteomes" id="UP001465668"/>
    </source>
</evidence>
<proteinExistence type="inferred from homology"/>
<dbReference type="Proteomes" id="UP001465668">
    <property type="component" value="Unassembled WGS sequence"/>
</dbReference>
<feature type="compositionally biased region" description="Acidic residues" evidence="10">
    <location>
        <begin position="1094"/>
        <end position="1113"/>
    </location>
</feature>
<dbReference type="Gene3D" id="3.30.70.590">
    <property type="entry name" value="Poly(A) polymerase predicted RNA binding domain"/>
    <property type="match status" value="1"/>
</dbReference>
<evidence type="ECO:0000256" key="7">
    <source>
        <dbReference type="ARBA" id="ARBA00022840"/>
    </source>
</evidence>
<dbReference type="Gene3D" id="3.60.10.10">
    <property type="entry name" value="Endonuclease/exonuclease/phosphatase"/>
    <property type="match status" value="1"/>
</dbReference>
<dbReference type="PANTHER" id="PTHR10682">
    <property type="entry name" value="POLY A POLYMERASE"/>
    <property type="match status" value="1"/>
</dbReference>
<sequence length="1492" mass="168077">MAATGISPDTPVTSTDTALCFIPPKKCWAIVDRLRMLYDQAYEKWPPHFNLIYPFVKVDDLPRVADIISSHLGTSDIASRKQEISVSLNAADVFAHARDNTVFIHDIDADRTSQVDCLREAILEALGQQTKEYHMHMTIGQSDDLNSDAHKFLLQKAGLIPPVEWQLEEISILVREKAQINGQTSSQMKLWGSISLKDFKLHRLPTASGFYDSKSAPVVSLADNIRAHAESESLSRLPLCYSAKSRIWKQYHVPSRGQRLANPEVFKVASYNVLAEFHYPPSQTRYPLILRNLLAESALSDVLVLEEVTDDFLCYLLADENIRREYPFVSNGPPDQLDIEPLSSHLNVVILSKWSFTWDWVSFKRRHKGSIVLQFNDIGKRDEETFVPVILATVHLTSGLTDGSVAAKKTELQAILKYLSNDYPQNPWILAGDFNITTSAFTINAAREKKAISSQTATSLANLETLLSESGLSDAWTVARLENAESSHLDDDQRHLAEASEGEQGATFDPTSNDLAAAIVGSGFNNRPQRYDRILFTAAGIFSARGFNRFGKHVGEIQTEGDTAATSTTVFASDHWGIRCALRLTSSLPEEPSGNETSKLIVPVITKSVPESLSDSSELRNCLIDHDVFPAEEEFTKREEALKILQATLSDASPGLATSQNRPTVQFVIVPVGSYGLGVWTASSDVDCLCLGSISPKVFFALATQRLRRASSKGIKVLRRVNALSGTMLELEILGVKMDLQYCPSAIMAQTWPRAMELPANSPAFTLPTQTLAKLKPARDLYYLRRTIPDFAAFRAAFHLIKAWAKQRGIYAARFGYLGGIHIAVLLSRVCKLLSRDIGFVSVQTILLTFFNHYANFDWKNQMAFDPFFHKRLRYVRTSREAMVILGFHSPGLNVTTTASPPSVRTISEEFRTADQMVSRENVRWVDFLGTENAFLKSGPSTFLEAYKSYVKIDVQFWGVSHAKGSQYVGWLESRCVMLLVDIGRRLPNIHARIWPARFVVEGPSDNENDYQGCYLIGLDLWETPEGQTMSKDDLKMARGSLLTAIQKFEDQIKGDEKYFDAKSSWMSASLVKQSELGNLKLDHREWGEHTIGEDEPEDNEEDEEVTAEESDGEAIPATAKKLKKKEKELRVTPAYTGKFRSSGDVISRIRWDPAMDSGDYVVGYEDRFLGIKERALDQWKAEQTDEEFIPQHRIMYFKRISDGIMVWDLLRLLKPRRYLQSVFGHVQKPSSSVHRCVPRTATSRFSGSLRPPFDDMGGFQCDTCDRWFGTFHGRQQHMNTMGHCSPEYECDMCDRSFGSRSALEQHMEAVGHWYGATGQYDDEDDRNGYEVSYNFHFADDRNEPKFNMHFHCVDCDRHFSNGNSIAQHMNSHYHRSGNIECPFCKRGYNTATGLCGHLEAGACPRAPMLDRDQVYRVVRSKDPGGVISKHLIGWHGSPTYEADDRTWNGQGYECYLCRRDFSKLSGLNQHLASPIRKLSTMYHSCVCLKRG</sequence>
<dbReference type="Gene3D" id="1.10.1410.10">
    <property type="match status" value="1"/>
</dbReference>
<dbReference type="Pfam" id="PF04928">
    <property type="entry name" value="PAP_central"/>
    <property type="match status" value="1"/>
</dbReference>
<dbReference type="SUPFAM" id="SSF57667">
    <property type="entry name" value="beta-beta-alpha zinc fingers"/>
    <property type="match status" value="1"/>
</dbReference>
<dbReference type="PANTHER" id="PTHR10682:SF23">
    <property type="entry name" value="POLYNUCLEOTIDE ADENYLYLTRANSFERASE"/>
    <property type="match status" value="1"/>
</dbReference>
<name>A0ABR2XS24_9PEZI</name>
<reference evidence="12 13" key="1">
    <citation type="submission" date="2024-02" db="EMBL/GenBank/DDBJ databases">
        <title>First draft genome assembly of two strains of Seiridium cardinale.</title>
        <authorList>
            <person name="Emiliani G."/>
            <person name="Scali E."/>
        </authorList>
    </citation>
    <scope>NUCLEOTIDE SEQUENCE [LARGE SCALE GENOMIC DNA]</scope>
    <source>
        <strain evidence="12 13">BM-138-000479</strain>
    </source>
</reference>
<evidence type="ECO:0000256" key="6">
    <source>
        <dbReference type="ARBA" id="ARBA00022741"/>
    </source>
</evidence>
<evidence type="ECO:0000256" key="10">
    <source>
        <dbReference type="SAM" id="MobiDB-lite"/>
    </source>
</evidence>
<keyword evidence="13" id="KW-1185">Reference proteome</keyword>
<evidence type="ECO:0000313" key="12">
    <source>
        <dbReference type="EMBL" id="KAK9776610.1"/>
    </source>
</evidence>